<dbReference type="InterPro" id="IPR000719">
    <property type="entry name" value="Prot_kinase_dom"/>
</dbReference>
<dbReference type="PANTHER" id="PTHR24346">
    <property type="entry name" value="MAP/MICROTUBULE AFFINITY-REGULATING KINASE"/>
    <property type="match status" value="1"/>
</dbReference>
<gene>
    <name evidence="7" type="ORF">M9Y10_017969</name>
</gene>
<evidence type="ECO:0000256" key="5">
    <source>
        <dbReference type="ARBA" id="ARBA00022840"/>
    </source>
</evidence>
<keyword evidence="3" id="KW-0547">Nucleotide-binding</keyword>
<evidence type="ECO:0000259" key="6">
    <source>
        <dbReference type="PROSITE" id="PS50011"/>
    </source>
</evidence>
<dbReference type="PROSITE" id="PS00108">
    <property type="entry name" value="PROTEIN_KINASE_ST"/>
    <property type="match status" value="1"/>
</dbReference>
<dbReference type="Gene3D" id="1.10.510.10">
    <property type="entry name" value="Transferase(Phosphotransferase) domain 1"/>
    <property type="match status" value="1"/>
</dbReference>
<dbReference type="InterPro" id="IPR008271">
    <property type="entry name" value="Ser/Thr_kinase_AS"/>
</dbReference>
<keyword evidence="4" id="KW-0418">Kinase</keyword>
<dbReference type="PANTHER" id="PTHR24346:SF82">
    <property type="entry name" value="KP78A-RELATED"/>
    <property type="match status" value="1"/>
</dbReference>
<reference evidence="7 8" key="1">
    <citation type="submission" date="2024-04" db="EMBL/GenBank/DDBJ databases">
        <title>Tritrichomonas musculus Genome.</title>
        <authorList>
            <person name="Alves-Ferreira E."/>
            <person name="Grigg M."/>
            <person name="Lorenzi H."/>
            <person name="Galac M."/>
        </authorList>
    </citation>
    <scope>NUCLEOTIDE SEQUENCE [LARGE SCALE GENOMIC DNA]</scope>
    <source>
        <strain evidence="7 8">EAF2021</strain>
    </source>
</reference>
<keyword evidence="1" id="KW-0723">Serine/threonine-protein kinase</keyword>
<dbReference type="SMART" id="SM00220">
    <property type="entry name" value="S_TKc"/>
    <property type="match status" value="1"/>
</dbReference>
<dbReference type="PROSITE" id="PS50011">
    <property type="entry name" value="PROTEIN_KINASE_DOM"/>
    <property type="match status" value="1"/>
</dbReference>
<evidence type="ECO:0000256" key="3">
    <source>
        <dbReference type="ARBA" id="ARBA00022741"/>
    </source>
</evidence>
<comment type="caution">
    <text evidence="7">The sequence shown here is derived from an EMBL/GenBank/DDBJ whole genome shotgun (WGS) entry which is preliminary data.</text>
</comment>
<organism evidence="7 8">
    <name type="scientific">Tritrichomonas musculus</name>
    <dbReference type="NCBI Taxonomy" id="1915356"/>
    <lineage>
        <taxon>Eukaryota</taxon>
        <taxon>Metamonada</taxon>
        <taxon>Parabasalia</taxon>
        <taxon>Tritrichomonadida</taxon>
        <taxon>Tritrichomonadidae</taxon>
        <taxon>Tritrichomonas</taxon>
    </lineage>
</organism>
<dbReference type="Proteomes" id="UP001470230">
    <property type="component" value="Unassembled WGS sequence"/>
</dbReference>
<protein>
    <recommendedName>
        <fullName evidence="6">Protein kinase domain-containing protein</fullName>
    </recommendedName>
</protein>
<keyword evidence="2" id="KW-0808">Transferase</keyword>
<dbReference type="Pfam" id="PF00069">
    <property type="entry name" value="Pkinase"/>
    <property type="match status" value="1"/>
</dbReference>
<evidence type="ECO:0000313" key="8">
    <source>
        <dbReference type="Proteomes" id="UP001470230"/>
    </source>
</evidence>
<keyword evidence="5" id="KW-0067">ATP-binding</keyword>
<feature type="domain" description="Protein kinase" evidence="6">
    <location>
        <begin position="21"/>
        <end position="277"/>
    </location>
</feature>
<dbReference type="EMBL" id="JAPFFF010000023">
    <property type="protein sequence ID" value="KAK8852972.1"/>
    <property type="molecule type" value="Genomic_DNA"/>
</dbReference>
<evidence type="ECO:0000313" key="7">
    <source>
        <dbReference type="EMBL" id="KAK8852972.1"/>
    </source>
</evidence>
<evidence type="ECO:0000256" key="2">
    <source>
        <dbReference type="ARBA" id="ARBA00022679"/>
    </source>
</evidence>
<keyword evidence="8" id="KW-1185">Reference proteome</keyword>
<name>A0ABR2HWQ6_9EUKA</name>
<dbReference type="SUPFAM" id="SSF56112">
    <property type="entry name" value="Protein kinase-like (PK-like)"/>
    <property type="match status" value="1"/>
</dbReference>
<accession>A0ABR2HWQ6</accession>
<evidence type="ECO:0000256" key="1">
    <source>
        <dbReference type="ARBA" id="ARBA00022527"/>
    </source>
</evidence>
<proteinExistence type="predicted"/>
<sequence length="299" mass="34587">MIQSKTQNGYPINIPTMFNKYKYIKQLGCGSTCAVFKVEDQFSHVKFSAKILPKKDIEERNLMESIINEVNILRSIDHSNIIKVYDAFEMKNEYEEEYLVIIMEYCSKGNLLNYARNHGFKTDGEKKKIIEGFLEAIQYLHEYKISHGDIKLENILLDESYSPKLCDFGYSRVNQIAGDESKNGTLFYAAPELFIKGQFDTLKTDIYAIGITLYTLSELQLPFKMGNKKSIVNQILSGHLSFKKGIDRHLTKLIEKCTSRNPQNRPTISDIINDEYFTCEKNNQENILSTLKFKLQPQH</sequence>
<dbReference type="InterPro" id="IPR011009">
    <property type="entry name" value="Kinase-like_dom_sf"/>
</dbReference>
<evidence type="ECO:0000256" key="4">
    <source>
        <dbReference type="ARBA" id="ARBA00022777"/>
    </source>
</evidence>